<dbReference type="RefSeq" id="YP_010669426.1">
    <property type="nucleotide sequence ID" value="NC_070960.1"/>
</dbReference>
<sequence>MAHKDIHQQPSTKQKDFQKKGAARPEGSDAQEEGQFCNDDFHVIATKHGWTMGSYTNSDGTTGFILSNGQSMFHFDINGNIVLATGKPGQSGCGGKVIIHSNNHHESTGSYNLHVKGNDEETEEDTTGDTKKTPAYSIYVEGDVALESQGGDVGIKGDNITLNAVNNLILRAGENINIESAEGQGKINMSGADVNVDSSFARFTTSGGFYVDGTGEFAVNQKDKVGASASINTIGDINHVVSGNYSVKSKGDMQFESETGHLLFKATRGGTATIVGGSSVEEVRGTKKSKITGRSTSPKGQKDPVYLLDLGAGTQGSLEIKAASFFKGKFVGTSDFDTTVLNIKAKGATKINGKSIFLN</sequence>
<dbReference type="EMBL" id="MW147367">
    <property type="protein sequence ID" value="QPB08441.1"/>
    <property type="molecule type" value="Genomic_DNA"/>
</dbReference>
<reference evidence="2" key="1">
    <citation type="submission" date="2020-10" db="EMBL/GenBank/DDBJ databases">
        <title>The Isolation and Genome Sequence of a Novel Cyanophage S-H9-2 from the Yellow Sea, China.</title>
        <authorList>
            <person name="Jiang T."/>
            <person name="Luo L."/>
        </authorList>
    </citation>
    <scope>NUCLEOTIDE SEQUENCE</scope>
</reference>
<proteinExistence type="predicted"/>
<evidence type="ECO:0000256" key="1">
    <source>
        <dbReference type="SAM" id="MobiDB-lite"/>
    </source>
</evidence>
<evidence type="ECO:0000313" key="2">
    <source>
        <dbReference type="EMBL" id="QPB08441.1"/>
    </source>
</evidence>
<dbReference type="Proteomes" id="UP000662754">
    <property type="component" value="Segment"/>
</dbReference>
<feature type="region of interest" description="Disordered" evidence="1">
    <location>
        <begin position="107"/>
        <end position="132"/>
    </location>
</feature>
<dbReference type="GeneID" id="77945596"/>
<organism evidence="2 3">
    <name type="scientific">Synechococcus phage S-H9-2</name>
    <dbReference type="NCBI Taxonomy" id="2783669"/>
    <lineage>
        <taxon>Viruses</taxon>
        <taxon>Duplodnaviria</taxon>
        <taxon>Heunggongvirae</taxon>
        <taxon>Uroviricota</taxon>
        <taxon>Caudoviricetes</taxon>
        <taxon>Pantevenvirales</taxon>
        <taxon>Kyanoviridae</taxon>
        <taxon>Yushanluvirus</taxon>
        <taxon>Yushanluvirus satich</taxon>
    </lineage>
</organism>
<feature type="compositionally biased region" description="Basic and acidic residues" evidence="1">
    <location>
        <begin position="1"/>
        <end position="19"/>
    </location>
</feature>
<keyword evidence="3" id="KW-1185">Reference proteome</keyword>
<accession>A0A873WLA2</accession>
<protein>
    <submittedName>
        <fullName evidence="2">Putative base plate lysozyme</fullName>
    </submittedName>
</protein>
<evidence type="ECO:0000313" key="3">
    <source>
        <dbReference type="Proteomes" id="UP000662754"/>
    </source>
</evidence>
<dbReference type="KEGG" id="vg:77945596"/>
<feature type="region of interest" description="Disordered" evidence="1">
    <location>
        <begin position="1"/>
        <end position="34"/>
    </location>
</feature>
<name>A0A873WLA2_9CAUD</name>